<dbReference type="Proteomes" id="UP001259347">
    <property type="component" value="Unassembled WGS sequence"/>
</dbReference>
<keyword evidence="2" id="KW-1185">Reference proteome</keyword>
<gene>
    <name evidence="1" type="ORF">J2Y69_000363</name>
</gene>
<reference evidence="1 2" key="1">
    <citation type="submission" date="2023-07" db="EMBL/GenBank/DDBJ databases">
        <title>Sorghum-associated microbial communities from plants grown in Nebraska, USA.</title>
        <authorList>
            <person name="Schachtman D."/>
        </authorList>
    </citation>
    <scope>NUCLEOTIDE SEQUENCE [LARGE SCALE GENOMIC DNA]</scope>
    <source>
        <strain evidence="1 2">2980</strain>
    </source>
</reference>
<comment type="caution">
    <text evidence="1">The sequence shown here is derived from an EMBL/GenBank/DDBJ whole genome shotgun (WGS) entry which is preliminary data.</text>
</comment>
<evidence type="ECO:0000313" key="2">
    <source>
        <dbReference type="Proteomes" id="UP001259347"/>
    </source>
</evidence>
<name>A0ABU1S837_9MICO</name>
<sequence length="49" mass="5184">MNVQLCKVRMRSDEDLADRAMLGAEEVSSASQAVGPLLVGLVFLAGMGF</sequence>
<accession>A0ABU1S837</accession>
<protein>
    <submittedName>
        <fullName evidence="1">Uncharacterized protein</fullName>
    </submittedName>
</protein>
<organism evidence="1 2">
    <name type="scientific">Microbacterium resistens</name>
    <dbReference type="NCBI Taxonomy" id="156977"/>
    <lineage>
        <taxon>Bacteria</taxon>
        <taxon>Bacillati</taxon>
        <taxon>Actinomycetota</taxon>
        <taxon>Actinomycetes</taxon>
        <taxon>Micrococcales</taxon>
        <taxon>Microbacteriaceae</taxon>
        <taxon>Microbacterium</taxon>
    </lineage>
</organism>
<dbReference type="EMBL" id="JAVDUM010000001">
    <property type="protein sequence ID" value="MDR6865781.1"/>
    <property type="molecule type" value="Genomic_DNA"/>
</dbReference>
<dbReference type="RefSeq" id="WP_310016903.1">
    <property type="nucleotide sequence ID" value="NZ_JAVDUM010000001.1"/>
</dbReference>
<evidence type="ECO:0000313" key="1">
    <source>
        <dbReference type="EMBL" id="MDR6865781.1"/>
    </source>
</evidence>
<proteinExistence type="predicted"/>